<keyword evidence="1" id="KW-0732">Signal</keyword>
<dbReference type="Gene3D" id="3.40.1000.10">
    <property type="entry name" value="Mog1/PsbP, alpha/beta/alpha sandwich"/>
    <property type="match status" value="1"/>
</dbReference>
<dbReference type="SUPFAM" id="SSF55724">
    <property type="entry name" value="Mog1p/PsbP-like"/>
    <property type="match status" value="1"/>
</dbReference>
<dbReference type="EMBL" id="JBHRZG010000024">
    <property type="protein sequence ID" value="MFC3835263.1"/>
    <property type="molecule type" value="Genomic_DNA"/>
</dbReference>
<reference evidence="3" key="1">
    <citation type="journal article" date="2019" name="Int. J. Syst. Evol. Microbiol.">
        <title>The Global Catalogue of Microorganisms (GCM) 10K type strain sequencing project: providing services to taxonomists for standard genome sequencing and annotation.</title>
        <authorList>
            <consortium name="The Broad Institute Genomics Platform"/>
            <consortium name="The Broad Institute Genome Sequencing Center for Infectious Disease"/>
            <person name="Wu L."/>
            <person name="Ma J."/>
        </authorList>
    </citation>
    <scope>NUCLEOTIDE SEQUENCE [LARGE SCALE GENOMIC DNA]</scope>
    <source>
        <strain evidence="3">CCTCC AB 2017081</strain>
    </source>
</reference>
<name>A0ABV7ZDW1_9DEIO</name>
<feature type="signal peptide" evidence="1">
    <location>
        <begin position="1"/>
        <end position="18"/>
    </location>
</feature>
<evidence type="ECO:0000313" key="3">
    <source>
        <dbReference type="Proteomes" id="UP001595803"/>
    </source>
</evidence>
<accession>A0ABV7ZDW1</accession>
<evidence type="ECO:0000256" key="1">
    <source>
        <dbReference type="SAM" id="SignalP"/>
    </source>
</evidence>
<dbReference type="RefSeq" id="WP_295823358.1">
    <property type="nucleotide sequence ID" value="NZ_JBHRZG010000024.1"/>
</dbReference>
<gene>
    <name evidence="2" type="ORF">ACFOSB_20575</name>
</gene>
<feature type="chain" id="PRO_5047145715" evidence="1">
    <location>
        <begin position="19"/>
        <end position="164"/>
    </location>
</feature>
<comment type="caution">
    <text evidence="2">The sequence shown here is derived from an EMBL/GenBank/DDBJ whole genome shotgun (WGS) entry which is preliminary data.</text>
</comment>
<proteinExistence type="predicted"/>
<keyword evidence="3" id="KW-1185">Reference proteome</keyword>
<protein>
    <submittedName>
        <fullName evidence="2">PsbP-related protein</fullName>
    </submittedName>
</protein>
<evidence type="ECO:0000313" key="2">
    <source>
        <dbReference type="EMBL" id="MFC3835263.1"/>
    </source>
</evidence>
<sequence>MIRTGLAILTLLAGSAHAATFTDTKNGFTVTAPAGWEQVPYAGTAVVYMSPRRVAGFGPNINVIVQTVPAGLTQAQFHASSLAQIRKYVTGGKVIQSRAVTLGGRPANEVVYTGRQGEFSLYFIAVYAVKGTRAYIVTGTTVLGQQGTMAQTTRAFASSLKITR</sequence>
<dbReference type="Proteomes" id="UP001595803">
    <property type="component" value="Unassembled WGS sequence"/>
</dbReference>
<organism evidence="2 3">
    <name type="scientific">Deinococcus rufus</name>
    <dbReference type="NCBI Taxonomy" id="2136097"/>
    <lineage>
        <taxon>Bacteria</taxon>
        <taxon>Thermotogati</taxon>
        <taxon>Deinococcota</taxon>
        <taxon>Deinococci</taxon>
        <taxon>Deinococcales</taxon>
        <taxon>Deinococcaceae</taxon>
        <taxon>Deinococcus</taxon>
    </lineage>
</organism>
<dbReference type="InterPro" id="IPR016123">
    <property type="entry name" value="Mog1/PsbP_a/b/a-sand"/>
</dbReference>